<dbReference type="HOGENOM" id="CLU_784042_0_0_1"/>
<organism evidence="1 2">
    <name type="scientific">Paramecium tetraurelia</name>
    <dbReference type="NCBI Taxonomy" id="5888"/>
    <lineage>
        <taxon>Eukaryota</taxon>
        <taxon>Sar</taxon>
        <taxon>Alveolata</taxon>
        <taxon>Ciliophora</taxon>
        <taxon>Intramacronucleata</taxon>
        <taxon>Oligohymenophorea</taxon>
        <taxon>Peniculida</taxon>
        <taxon>Parameciidae</taxon>
        <taxon>Paramecium</taxon>
    </lineage>
</organism>
<protein>
    <submittedName>
        <fullName evidence="1">Uncharacterized protein</fullName>
    </submittedName>
</protein>
<accession>A0BWF7</accession>
<proteinExistence type="predicted"/>
<dbReference type="RefSeq" id="XP_001430272.1">
    <property type="nucleotide sequence ID" value="XM_001430235.1"/>
</dbReference>
<sequence length="354" mass="42359">MHLEVNFELTLNNQNIKQKILEIFQEIAQGYLVESNYILEDLNLLIQQLSNPDKEEVIKALNTYFRDYEFVRQGGYLLQGNFSKMKVYDQDRKTYNYESILDKIKMPEYRRQNKIPDELVTNLPQLIKLKIKSLLVFDLLDYHLDKNDLSQIEILKILLELFYCNSIFTEDESKTLEQLIGSLLQKQLYEISYYFENLKKDDPINYHTFVEYLQNLQLTVISKEDSNLQAFLQKNQRYEVLLMNLSKDVINIRSTLEQFISSLIQIPTKQCQFSQVISYVNNIENVNDNINDLYVQTVFYYWKKYCFKYNLQADLKNQLESLPKIGTDRKQILIDRYDIFICNSKNLLFCQRNR</sequence>
<keyword evidence="2" id="KW-1185">Reference proteome</keyword>
<name>A0BWF7_PARTE</name>
<dbReference type="AlphaFoldDB" id="A0BWF7"/>
<dbReference type="EMBL" id="CT868022">
    <property type="protein sequence ID" value="CAK62874.1"/>
    <property type="molecule type" value="Genomic_DNA"/>
</dbReference>
<evidence type="ECO:0000313" key="1">
    <source>
        <dbReference type="EMBL" id="CAK62874.1"/>
    </source>
</evidence>
<evidence type="ECO:0000313" key="2">
    <source>
        <dbReference type="Proteomes" id="UP000000600"/>
    </source>
</evidence>
<reference evidence="1 2" key="1">
    <citation type="journal article" date="2006" name="Nature">
        <title>Global trends of whole-genome duplications revealed by the ciliate Paramecium tetraurelia.</title>
        <authorList>
            <consortium name="Genoscope"/>
            <person name="Aury J.-M."/>
            <person name="Jaillon O."/>
            <person name="Duret L."/>
            <person name="Noel B."/>
            <person name="Jubin C."/>
            <person name="Porcel B.M."/>
            <person name="Segurens B."/>
            <person name="Daubin V."/>
            <person name="Anthouard V."/>
            <person name="Aiach N."/>
            <person name="Arnaiz O."/>
            <person name="Billaut A."/>
            <person name="Beisson J."/>
            <person name="Blanc I."/>
            <person name="Bouhouche K."/>
            <person name="Camara F."/>
            <person name="Duharcourt S."/>
            <person name="Guigo R."/>
            <person name="Gogendeau D."/>
            <person name="Katinka M."/>
            <person name="Keller A.-M."/>
            <person name="Kissmehl R."/>
            <person name="Klotz C."/>
            <person name="Koll F."/>
            <person name="Le Moue A."/>
            <person name="Lepere C."/>
            <person name="Malinsky S."/>
            <person name="Nowacki M."/>
            <person name="Nowak J.K."/>
            <person name="Plattner H."/>
            <person name="Poulain J."/>
            <person name="Ruiz F."/>
            <person name="Serrano V."/>
            <person name="Zagulski M."/>
            <person name="Dessen P."/>
            <person name="Betermier M."/>
            <person name="Weissenbach J."/>
            <person name="Scarpelli C."/>
            <person name="Schachter V."/>
            <person name="Sperling L."/>
            <person name="Meyer E."/>
            <person name="Cohen J."/>
            <person name="Wincker P."/>
        </authorList>
    </citation>
    <scope>NUCLEOTIDE SEQUENCE [LARGE SCALE GENOMIC DNA]</scope>
    <source>
        <strain evidence="1 2">Stock d4-2</strain>
    </source>
</reference>
<dbReference type="GeneID" id="5016063"/>
<dbReference type="KEGG" id="ptm:GSPATT00032726001"/>
<dbReference type="Proteomes" id="UP000000600">
    <property type="component" value="Unassembled WGS sequence"/>
</dbReference>
<dbReference type="InParanoid" id="A0BWF7"/>
<gene>
    <name evidence="1" type="ORF">GSPATT00032726001</name>
</gene>